<evidence type="ECO:0000313" key="2">
    <source>
        <dbReference type="Proteomes" id="UP000297703"/>
    </source>
</evidence>
<accession>A0A4D9E4Q2</accession>
<keyword evidence="2" id="KW-1185">Reference proteome</keyword>
<dbReference type="Proteomes" id="UP000297703">
    <property type="component" value="Unassembled WGS sequence"/>
</dbReference>
<evidence type="ECO:0000313" key="1">
    <source>
        <dbReference type="EMBL" id="TFK01970.1"/>
    </source>
</evidence>
<comment type="caution">
    <text evidence="1">The sequence shown here is derived from an EMBL/GenBank/DDBJ whole genome shotgun (WGS) entry which is preliminary data.</text>
</comment>
<sequence>MGPLLSLSNNMMQNLPLPNFLRSKGQHATAKSIHCQSAPRGGIPAGPSGTCPALISLPTSASVGCSVSALRISMACWNGACSYSLPCAQQLHSSPAQLGEFAMGAVCLLKTLLTHWPG</sequence>
<protein>
    <submittedName>
        <fullName evidence="1">Calcium-binding protein 39</fullName>
    </submittedName>
</protein>
<name>A0A4D9E4Q2_9SAUR</name>
<reference evidence="1 2" key="2">
    <citation type="submission" date="2019-04" db="EMBL/GenBank/DDBJ databases">
        <title>The genome sequence of big-headed turtle.</title>
        <authorList>
            <person name="Gong S."/>
        </authorList>
    </citation>
    <scope>NUCLEOTIDE SEQUENCE [LARGE SCALE GENOMIC DNA]</scope>
    <source>
        <strain evidence="1">DO16091913</strain>
        <tissue evidence="1">Muscle</tissue>
    </source>
</reference>
<dbReference type="EMBL" id="QXTE01000203">
    <property type="protein sequence ID" value="TFK01970.1"/>
    <property type="molecule type" value="Genomic_DNA"/>
</dbReference>
<reference evidence="1 2" key="1">
    <citation type="submission" date="2019-04" db="EMBL/GenBank/DDBJ databases">
        <title>Draft genome of the big-headed turtle Platysternon megacephalum.</title>
        <authorList>
            <person name="Gong S."/>
        </authorList>
    </citation>
    <scope>NUCLEOTIDE SEQUENCE [LARGE SCALE GENOMIC DNA]</scope>
    <source>
        <strain evidence="1">DO16091913</strain>
        <tissue evidence="1">Muscle</tissue>
    </source>
</reference>
<proteinExistence type="predicted"/>
<organism evidence="1 2">
    <name type="scientific">Platysternon megacephalum</name>
    <name type="common">big-headed turtle</name>
    <dbReference type="NCBI Taxonomy" id="55544"/>
    <lineage>
        <taxon>Eukaryota</taxon>
        <taxon>Metazoa</taxon>
        <taxon>Chordata</taxon>
        <taxon>Craniata</taxon>
        <taxon>Vertebrata</taxon>
        <taxon>Euteleostomi</taxon>
        <taxon>Archelosauria</taxon>
        <taxon>Testudinata</taxon>
        <taxon>Testudines</taxon>
        <taxon>Cryptodira</taxon>
        <taxon>Durocryptodira</taxon>
        <taxon>Testudinoidea</taxon>
        <taxon>Platysternidae</taxon>
        <taxon>Platysternon</taxon>
    </lineage>
</organism>
<dbReference type="AlphaFoldDB" id="A0A4D9E4Q2"/>
<gene>
    <name evidence="1" type="ORF">DR999_PMT15732</name>
</gene>